<evidence type="ECO:0008006" key="4">
    <source>
        <dbReference type="Google" id="ProtNLM"/>
    </source>
</evidence>
<keyword evidence="3" id="KW-1185">Reference proteome</keyword>
<comment type="caution">
    <text evidence="2">The sequence shown here is derived from an EMBL/GenBank/DDBJ whole genome shotgun (WGS) entry which is preliminary data.</text>
</comment>
<sequence>MGQSPTSGQIEFKDPLSPLHYKINIHSKELWKETNKGNWINYGKLYLGKIDSNQLPINPTFYSFYSKGQIFLFLDGTGQVYNLNLLEKRFYRMDKTFHRGYNFESIKFLRNDTLFSFGGVGFWHANNVETYFSTLSLEWELSDNPSDNGPMRIRDSFGGYDSKRDVISVIEFPALYSSTNKPFKYKYFEKNMTLKKWELKGHLNIDLLMTIGLNNIRSQYFNGLFFFMDGHTVAIGDPEKNEIFQFENTQNILNANFELSEKNGILYSYIKQKVLQEGNPIKIDSMSFTKLKSKRVIKGKFYTQEFSQLELLGIVGILVVLLFLTLGIVRRKLNTKRRNEEIIEHERDQSLEMMLPDGAYHFLKLCIEHPKGFEFSSQNFTEYMGYSNYSYETQRQIRSKLIKAINAYFKVHHQMEEVITRKPAPHDKRFSIYLISEIHYDKVVNLFNT</sequence>
<dbReference type="Proteomes" id="UP001321186">
    <property type="component" value="Unassembled WGS sequence"/>
</dbReference>
<feature type="transmembrane region" description="Helical" evidence="1">
    <location>
        <begin position="311"/>
        <end position="329"/>
    </location>
</feature>
<keyword evidence="1" id="KW-0812">Transmembrane</keyword>
<organism evidence="2 3">
    <name type="scientific">Aquirufa ecclesiirivi</name>
    <dbReference type="NCBI Taxonomy" id="2715124"/>
    <lineage>
        <taxon>Bacteria</taxon>
        <taxon>Pseudomonadati</taxon>
        <taxon>Bacteroidota</taxon>
        <taxon>Cytophagia</taxon>
        <taxon>Cytophagales</taxon>
        <taxon>Flectobacillaceae</taxon>
        <taxon>Aquirufa</taxon>
    </lineage>
</organism>
<dbReference type="RefSeq" id="WP_269009663.1">
    <property type="nucleotide sequence ID" value="NZ_JAANOH010000002.1"/>
</dbReference>
<proteinExistence type="predicted"/>
<keyword evidence="1" id="KW-0472">Membrane</keyword>
<protein>
    <recommendedName>
        <fullName evidence="4">AraC family transcriptional regulator</fullName>
    </recommendedName>
</protein>
<evidence type="ECO:0000313" key="2">
    <source>
        <dbReference type="EMBL" id="MCZ2474677.1"/>
    </source>
</evidence>
<keyword evidence="1" id="KW-1133">Transmembrane helix</keyword>
<gene>
    <name evidence="2" type="ORF">G9H61_04430</name>
</gene>
<evidence type="ECO:0000313" key="3">
    <source>
        <dbReference type="Proteomes" id="UP001321186"/>
    </source>
</evidence>
<accession>A0ABT4JEH6</accession>
<reference evidence="2 3" key="1">
    <citation type="submission" date="2020-03" db="EMBL/GenBank/DDBJ databases">
        <authorList>
            <person name="Pitt A."/>
            <person name="Hahn M.W."/>
        </authorList>
    </citation>
    <scope>NUCLEOTIDE SEQUENCE [LARGE SCALE GENOMIC DNA]</scope>
    <source>
        <strain evidence="2 3">5A-MARBSE</strain>
    </source>
</reference>
<dbReference type="EMBL" id="JAANOH010000002">
    <property type="protein sequence ID" value="MCZ2474677.1"/>
    <property type="molecule type" value="Genomic_DNA"/>
</dbReference>
<evidence type="ECO:0000256" key="1">
    <source>
        <dbReference type="SAM" id="Phobius"/>
    </source>
</evidence>
<name>A0ABT4JEH6_9BACT</name>